<accession>A0AAD5XBX9</accession>
<organism evidence="6 7">
    <name type="scientific">Physocladia obscura</name>
    <dbReference type="NCBI Taxonomy" id="109957"/>
    <lineage>
        <taxon>Eukaryota</taxon>
        <taxon>Fungi</taxon>
        <taxon>Fungi incertae sedis</taxon>
        <taxon>Chytridiomycota</taxon>
        <taxon>Chytridiomycota incertae sedis</taxon>
        <taxon>Chytridiomycetes</taxon>
        <taxon>Chytridiales</taxon>
        <taxon>Chytriomycetaceae</taxon>
        <taxon>Physocladia</taxon>
    </lineage>
</organism>
<dbReference type="GO" id="GO:0000398">
    <property type="term" value="P:mRNA splicing, via spliceosome"/>
    <property type="evidence" value="ECO:0007669"/>
    <property type="project" value="InterPro"/>
</dbReference>
<comment type="caution">
    <text evidence="6">The sequence shown here is derived from an EMBL/GenBank/DDBJ whole genome shotgun (WGS) entry which is preliminary data.</text>
</comment>
<reference evidence="6" key="1">
    <citation type="submission" date="2020-05" db="EMBL/GenBank/DDBJ databases">
        <title>Phylogenomic resolution of chytrid fungi.</title>
        <authorList>
            <person name="Stajich J.E."/>
            <person name="Amses K."/>
            <person name="Simmons R."/>
            <person name="Seto K."/>
            <person name="Myers J."/>
            <person name="Bonds A."/>
            <person name="Quandt C.A."/>
            <person name="Barry K."/>
            <person name="Liu P."/>
            <person name="Grigoriev I."/>
            <person name="Longcore J.E."/>
            <person name="James T.Y."/>
        </authorList>
    </citation>
    <scope>NUCLEOTIDE SEQUENCE</scope>
    <source>
        <strain evidence="6">JEL0513</strain>
    </source>
</reference>
<evidence type="ECO:0000313" key="7">
    <source>
        <dbReference type="Proteomes" id="UP001211907"/>
    </source>
</evidence>
<evidence type="ECO:0000313" key="6">
    <source>
        <dbReference type="EMBL" id="KAJ3119555.1"/>
    </source>
</evidence>
<dbReference type="InterPro" id="IPR045166">
    <property type="entry name" value="Spp2-like"/>
</dbReference>
<protein>
    <recommendedName>
        <fullName evidence="5">Spp2/MOS2 G-patch domain-containing protein</fullName>
    </recommendedName>
</protein>
<dbReference type="PANTHER" id="PTHR15818">
    <property type="entry name" value="G PATCH AND KOW-CONTAINING"/>
    <property type="match status" value="1"/>
</dbReference>
<feature type="compositionally biased region" description="Low complexity" evidence="4">
    <location>
        <begin position="14"/>
        <end position="25"/>
    </location>
</feature>
<dbReference type="GO" id="GO:0005681">
    <property type="term" value="C:spliceosomal complex"/>
    <property type="evidence" value="ECO:0007669"/>
    <property type="project" value="TreeGrafter"/>
</dbReference>
<feature type="compositionally biased region" description="Low complexity" evidence="4">
    <location>
        <begin position="103"/>
        <end position="121"/>
    </location>
</feature>
<evidence type="ECO:0000259" key="5">
    <source>
        <dbReference type="Pfam" id="PF12656"/>
    </source>
</evidence>
<comment type="similarity">
    <text evidence="2">Belongs to the SPP2 family.</text>
</comment>
<keyword evidence="3" id="KW-0539">Nucleus</keyword>
<feature type="region of interest" description="Disordered" evidence="4">
    <location>
        <begin position="98"/>
        <end position="121"/>
    </location>
</feature>
<sequence>MSGVSFSLKRKASEAASAPAKPNAAFEESNSKKSRGQNGSGESVGGVAEFVDGTVVGSNPGIVNGPLVIPLKVRNDWNVSASSSPAVTSLDVIMVPDKDETSSRMPGSRPSPAPSATASTNSLSGAANIAAILEKRAGSKWGLQLRNTKSTSSLSLVSQDPSVASSSSLAGNGDDNESSSLSGVVDTRTLEERAIVALLAGVFQISEIEESRKKLKHLYVTTESTKMRPDILPILQQNAVPGINDILDPKEKYLHDVKLRPDEATLEDFEQVPIEDFGLAMLRGMGYKDEDK</sequence>
<feature type="region of interest" description="Disordered" evidence="4">
    <location>
        <begin position="154"/>
        <end position="184"/>
    </location>
</feature>
<evidence type="ECO:0000256" key="2">
    <source>
        <dbReference type="ARBA" id="ARBA00008576"/>
    </source>
</evidence>
<dbReference type="AlphaFoldDB" id="A0AAD5XBX9"/>
<feature type="compositionally biased region" description="Low complexity" evidence="4">
    <location>
        <begin position="155"/>
        <end position="170"/>
    </location>
</feature>
<name>A0AAD5XBX9_9FUNG</name>
<dbReference type="EMBL" id="JADGJH010001048">
    <property type="protein sequence ID" value="KAJ3119555.1"/>
    <property type="molecule type" value="Genomic_DNA"/>
</dbReference>
<evidence type="ECO:0000256" key="3">
    <source>
        <dbReference type="ARBA" id="ARBA00023242"/>
    </source>
</evidence>
<dbReference type="PANTHER" id="PTHR15818:SF2">
    <property type="entry name" value="G-PATCH DOMAIN AND KOW MOTIFS-CONTAINING PROTEIN"/>
    <property type="match status" value="1"/>
</dbReference>
<gene>
    <name evidence="6" type="ORF">HK100_000256</name>
</gene>
<feature type="domain" description="Spp2/MOS2 G-patch" evidence="5">
    <location>
        <begin position="261"/>
        <end position="291"/>
    </location>
</feature>
<dbReference type="InterPro" id="IPR026822">
    <property type="entry name" value="Spp2/MOS2_G-patch"/>
</dbReference>
<keyword evidence="7" id="KW-1185">Reference proteome</keyword>
<proteinExistence type="inferred from homology"/>
<dbReference type="Proteomes" id="UP001211907">
    <property type="component" value="Unassembled WGS sequence"/>
</dbReference>
<dbReference type="Pfam" id="PF12656">
    <property type="entry name" value="G-patch_2"/>
    <property type="match status" value="1"/>
</dbReference>
<evidence type="ECO:0000256" key="4">
    <source>
        <dbReference type="SAM" id="MobiDB-lite"/>
    </source>
</evidence>
<comment type="subcellular location">
    <subcellularLocation>
        <location evidence="1">Nucleus</location>
    </subcellularLocation>
</comment>
<feature type="region of interest" description="Disordered" evidence="4">
    <location>
        <begin position="1"/>
        <end position="45"/>
    </location>
</feature>
<evidence type="ECO:0000256" key="1">
    <source>
        <dbReference type="ARBA" id="ARBA00004123"/>
    </source>
</evidence>